<name>A0AAN8WY33_HALRR</name>
<dbReference type="EMBL" id="JAXCGZ010011584">
    <property type="protein sequence ID" value="KAK7074460.1"/>
    <property type="molecule type" value="Genomic_DNA"/>
</dbReference>
<gene>
    <name evidence="1" type="ORF">SK128_019349</name>
</gene>
<accession>A0AAN8WY33</accession>
<reference evidence="1 2" key="1">
    <citation type="submission" date="2023-11" db="EMBL/GenBank/DDBJ databases">
        <title>Halocaridina rubra genome assembly.</title>
        <authorList>
            <person name="Smith C."/>
        </authorList>
    </citation>
    <scope>NUCLEOTIDE SEQUENCE [LARGE SCALE GENOMIC DNA]</scope>
    <source>
        <strain evidence="1">EP-1</strain>
        <tissue evidence="1">Whole</tissue>
    </source>
</reference>
<dbReference type="AlphaFoldDB" id="A0AAN8WY33"/>
<organism evidence="1 2">
    <name type="scientific">Halocaridina rubra</name>
    <name type="common">Hawaiian red shrimp</name>
    <dbReference type="NCBI Taxonomy" id="373956"/>
    <lineage>
        <taxon>Eukaryota</taxon>
        <taxon>Metazoa</taxon>
        <taxon>Ecdysozoa</taxon>
        <taxon>Arthropoda</taxon>
        <taxon>Crustacea</taxon>
        <taxon>Multicrustacea</taxon>
        <taxon>Malacostraca</taxon>
        <taxon>Eumalacostraca</taxon>
        <taxon>Eucarida</taxon>
        <taxon>Decapoda</taxon>
        <taxon>Pleocyemata</taxon>
        <taxon>Caridea</taxon>
        <taxon>Atyoidea</taxon>
        <taxon>Atyidae</taxon>
        <taxon>Halocaridina</taxon>
    </lineage>
</organism>
<comment type="caution">
    <text evidence="1">The sequence shown here is derived from an EMBL/GenBank/DDBJ whole genome shotgun (WGS) entry which is preliminary data.</text>
</comment>
<sequence>MNKKSQFIITIVSKFLLSFNHLGFLNKLGATLANRTNPDPNIEIKEKTQLEWRKTSQVRRRIKTATGTIPIYDYMTAEEEAAVEAEAMLMAGEGADVSGEAAVAIEAAAVQAGITNENLSYTFPKRSPVMNEDTS</sequence>
<proteinExistence type="predicted"/>
<keyword evidence="2" id="KW-1185">Reference proteome</keyword>
<evidence type="ECO:0000313" key="1">
    <source>
        <dbReference type="EMBL" id="KAK7074460.1"/>
    </source>
</evidence>
<dbReference type="Proteomes" id="UP001381693">
    <property type="component" value="Unassembled WGS sequence"/>
</dbReference>
<protein>
    <submittedName>
        <fullName evidence="1">Uncharacterized protein</fullName>
    </submittedName>
</protein>
<evidence type="ECO:0000313" key="2">
    <source>
        <dbReference type="Proteomes" id="UP001381693"/>
    </source>
</evidence>